<feature type="compositionally biased region" description="Basic and acidic residues" evidence="1">
    <location>
        <begin position="79"/>
        <end position="101"/>
    </location>
</feature>
<dbReference type="OrthoDB" id="10503220at2759"/>
<organism evidence="2 3">
    <name type="scientific">Triparma strigata</name>
    <dbReference type="NCBI Taxonomy" id="1606541"/>
    <lineage>
        <taxon>Eukaryota</taxon>
        <taxon>Sar</taxon>
        <taxon>Stramenopiles</taxon>
        <taxon>Ochrophyta</taxon>
        <taxon>Bolidophyceae</taxon>
        <taxon>Parmales</taxon>
        <taxon>Triparmaceae</taxon>
        <taxon>Triparma</taxon>
    </lineage>
</organism>
<protein>
    <submittedName>
        <fullName evidence="2">Uncharacterized protein</fullName>
    </submittedName>
</protein>
<dbReference type="AlphaFoldDB" id="A0A9W7F2X8"/>
<evidence type="ECO:0000256" key="1">
    <source>
        <dbReference type="SAM" id="MobiDB-lite"/>
    </source>
</evidence>
<reference evidence="3" key="1">
    <citation type="journal article" date="2023" name="Commun. Biol.">
        <title>Genome analysis of Parmales, the sister group of diatoms, reveals the evolutionary specialization of diatoms from phago-mixotrophs to photoautotrophs.</title>
        <authorList>
            <person name="Ban H."/>
            <person name="Sato S."/>
            <person name="Yoshikawa S."/>
            <person name="Yamada K."/>
            <person name="Nakamura Y."/>
            <person name="Ichinomiya M."/>
            <person name="Sato N."/>
            <person name="Blanc-Mathieu R."/>
            <person name="Endo H."/>
            <person name="Kuwata A."/>
            <person name="Ogata H."/>
        </authorList>
    </citation>
    <scope>NUCLEOTIDE SEQUENCE [LARGE SCALE GENOMIC DNA]</scope>
    <source>
        <strain evidence="3">NIES 3701</strain>
    </source>
</reference>
<evidence type="ECO:0000313" key="3">
    <source>
        <dbReference type="Proteomes" id="UP001165085"/>
    </source>
</evidence>
<keyword evidence="3" id="KW-1185">Reference proteome</keyword>
<dbReference type="EMBL" id="BRXY01000583">
    <property type="protein sequence ID" value="GMI01660.1"/>
    <property type="molecule type" value="Genomic_DNA"/>
</dbReference>
<accession>A0A9W7F2X8</accession>
<feature type="region of interest" description="Disordered" evidence="1">
    <location>
        <begin position="79"/>
        <end position="124"/>
    </location>
</feature>
<name>A0A9W7F2X8_9STRA</name>
<evidence type="ECO:0000313" key="2">
    <source>
        <dbReference type="EMBL" id="GMI01660.1"/>
    </source>
</evidence>
<comment type="caution">
    <text evidence="2">The sequence shown here is derived from an EMBL/GenBank/DDBJ whole genome shotgun (WGS) entry which is preliminary data.</text>
</comment>
<gene>
    <name evidence="2" type="ORF">TrST_g10374</name>
</gene>
<dbReference type="Proteomes" id="UP001165085">
    <property type="component" value="Unassembled WGS sequence"/>
</dbReference>
<proteinExistence type="predicted"/>
<sequence>MNPKYRHTFLSMETGGQMNRKVFLEGTDVMKSAIFVVNRTYWKPIENKVVAWVKEGWSTWEEEKPDWFTDQWKSIVPEKMKPTKKAGDVDSGRDSRDKIAAENEGDEASTVGEGDEQKGQRRSIVEIISGQKAVSSKVMPAGGEIKKEIDEEEFVREIKRRGSMTM</sequence>